<comment type="similarity">
    <text evidence="1 6">Belongs to the glutaminase family.</text>
</comment>
<dbReference type="NCBIfam" id="NF002133">
    <property type="entry name" value="PRK00971.1-2"/>
    <property type="match status" value="1"/>
</dbReference>
<evidence type="ECO:0000313" key="7">
    <source>
        <dbReference type="EMBL" id="GAA5193569.1"/>
    </source>
</evidence>
<evidence type="ECO:0000256" key="5">
    <source>
        <dbReference type="ARBA" id="ARBA00049534"/>
    </source>
</evidence>
<gene>
    <name evidence="6" type="primary">glsA</name>
    <name evidence="7" type="ORF">GCM10023346_18840</name>
</gene>
<dbReference type="PANTHER" id="PTHR12544">
    <property type="entry name" value="GLUTAMINASE"/>
    <property type="match status" value="1"/>
</dbReference>
<comment type="catalytic activity">
    <reaction evidence="5 6">
        <text>L-glutamine + H2O = L-glutamate + NH4(+)</text>
        <dbReference type="Rhea" id="RHEA:15889"/>
        <dbReference type="ChEBI" id="CHEBI:15377"/>
        <dbReference type="ChEBI" id="CHEBI:28938"/>
        <dbReference type="ChEBI" id="CHEBI:29985"/>
        <dbReference type="ChEBI" id="CHEBI:58359"/>
        <dbReference type="EC" id="3.5.1.2"/>
    </reaction>
</comment>
<protein>
    <recommendedName>
        <fullName evidence="3 6">Glutaminase</fullName>
        <ecNumber evidence="3 6">3.5.1.2</ecNumber>
    </recommendedName>
</protein>
<dbReference type="Gene3D" id="3.40.710.10">
    <property type="entry name" value="DD-peptidase/beta-lactamase superfamily"/>
    <property type="match status" value="1"/>
</dbReference>
<comment type="caution">
    <text evidence="7">The sequence shown here is derived from an EMBL/GenBank/DDBJ whole genome shotgun (WGS) entry which is preliminary data.</text>
</comment>
<comment type="subunit">
    <text evidence="2 6">Homotetramer.</text>
</comment>
<evidence type="ECO:0000256" key="6">
    <source>
        <dbReference type="HAMAP-Rule" id="MF_00313"/>
    </source>
</evidence>
<dbReference type="HAMAP" id="MF_00313">
    <property type="entry name" value="Glutaminase"/>
    <property type="match status" value="1"/>
</dbReference>
<feature type="binding site" evidence="6">
    <location>
        <position position="63"/>
    </location>
    <ligand>
        <name>substrate</name>
    </ligand>
</feature>
<accession>A0ABP9SAS3</accession>
<dbReference type="Proteomes" id="UP001500200">
    <property type="component" value="Unassembled WGS sequence"/>
</dbReference>
<dbReference type="InterPro" id="IPR015868">
    <property type="entry name" value="Glutaminase"/>
</dbReference>
<dbReference type="RefSeq" id="WP_345449066.1">
    <property type="nucleotide sequence ID" value="NZ_BAABKK010000010.1"/>
</dbReference>
<dbReference type="NCBIfam" id="NF002132">
    <property type="entry name" value="PRK00971.1-1"/>
    <property type="match status" value="1"/>
</dbReference>
<keyword evidence="8" id="KW-1185">Reference proteome</keyword>
<feature type="binding site" evidence="6">
    <location>
        <position position="113"/>
    </location>
    <ligand>
        <name>substrate</name>
    </ligand>
</feature>
<feature type="binding site" evidence="6">
    <location>
        <position position="157"/>
    </location>
    <ligand>
        <name>substrate</name>
    </ligand>
</feature>
<dbReference type="SUPFAM" id="SSF56601">
    <property type="entry name" value="beta-lactamase/transpeptidase-like"/>
    <property type="match status" value="1"/>
</dbReference>
<feature type="binding site" evidence="6">
    <location>
        <position position="239"/>
    </location>
    <ligand>
        <name>substrate</name>
    </ligand>
</feature>
<dbReference type="InterPro" id="IPR012338">
    <property type="entry name" value="Beta-lactam/transpept-like"/>
</dbReference>
<evidence type="ECO:0000313" key="8">
    <source>
        <dbReference type="Proteomes" id="UP001500200"/>
    </source>
</evidence>
<sequence length="303" mass="31749">MDLQNLLDDIVGTVQPLLGQGAPADYIPSLAAVDTKQFGISVATANGDVFSSGDADVPFSIQSISKVYALALVLAGDGDRIWKRVFREPSGNPFNSLVQLEHEDGIPRNPFINAGALVVTDRLLSIVGNSPSPVRELLRQESGNSSIDADPEVAASEATHSHRNAALAHFLASYGNLENPVDSVLEAYINQCALEMSCTDLALASRFLANNGLRGNGTALLSPSQTKRINAVMLTCGTYDAAGEFAYRVGLPGKSGVGGGIVAVVPNKCTICVWSPGLGRSGNSLAGVAALDEFTTRTGWSIF</sequence>
<dbReference type="Pfam" id="PF04960">
    <property type="entry name" value="Glutaminase"/>
    <property type="match status" value="1"/>
</dbReference>
<dbReference type="EMBL" id="BAABKK010000010">
    <property type="protein sequence ID" value="GAA5193569.1"/>
    <property type="molecule type" value="Genomic_DNA"/>
</dbReference>
<keyword evidence="4 6" id="KW-0378">Hydrolase</keyword>
<dbReference type="NCBIfam" id="TIGR03814">
    <property type="entry name" value="Gln_ase"/>
    <property type="match status" value="1"/>
</dbReference>
<feature type="binding site" evidence="6">
    <location>
        <position position="188"/>
    </location>
    <ligand>
        <name>substrate</name>
    </ligand>
</feature>
<feature type="binding site" evidence="6">
    <location>
        <position position="257"/>
    </location>
    <ligand>
        <name>substrate</name>
    </ligand>
</feature>
<dbReference type="PANTHER" id="PTHR12544:SF29">
    <property type="entry name" value="GLUTAMINASE"/>
    <property type="match status" value="1"/>
</dbReference>
<organism evidence="7 8">
    <name type="scientific">Arthrobacter gyeryongensis</name>
    <dbReference type="NCBI Taxonomy" id="1650592"/>
    <lineage>
        <taxon>Bacteria</taxon>
        <taxon>Bacillati</taxon>
        <taxon>Actinomycetota</taxon>
        <taxon>Actinomycetes</taxon>
        <taxon>Micrococcales</taxon>
        <taxon>Micrococcaceae</taxon>
        <taxon>Arthrobacter</taxon>
    </lineage>
</organism>
<keyword evidence="6" id="KW-0007">Acetylation</keyword>
<evidence type="ECO:0000256" key="4">
    <source>
        <dbReference type="ARBA" id="ARBA00022801"/>
    </source>
</evidence>
<feature type="binding site" evidence="6">
    <location>
        <position position="164"/>
    </location>
    <ligand>
        <name>substrate</name>
    </ligand>
</feature>
<evidence type="ECO:0000256" key="1">
    <source>
        <dbReference type="ARBA" id="ARBA00011076"/>
    </source>
</evidence>
<evidence type="ECO:0000256" key="2">
    <source>
        <dbReference type="ARBA" id="ARBA00011881"/>
    </source>
</evidence>
<evidence type="ECO:0000256" key="3">
    <source>
        <dbReference type="ARBA" id="ARBA00012918"/>
    </source>
</evidence>
<name>A0ABP9SAS3_9MICC</name>
<dbReference type="EC" id="3.5.1.2" evidence="3 6"/>
<reference evidence="8" key="1">
    <citation type="journal article" date="2019" name="Int. J. Syst. Evol. Microbiol.">
        <title>The Global Catalogue of Microorganisms (GCM) 10K type strain sequencing project: providing services to taxonomists for standard genome sequencing and annotation.</title>
        <authorList>
            <consortium name="The Broad Institute Genomics Platform"/>
            <consortium name="The Broad Institute Genome Sequencing Center for Infectious Disease"/>
            <person name="Wu L."/>
            <person name="Ma J."/>
        </authorList>
    </citation>
    <scope>NUCLEOTIDE SEQUENCE [LARGE SCALE GENOMIC DNA]</scope>
    <source>
        <strain evidence="8">JCM 18514</strain>
    </source>
</reference>
<proteinExistence type="inferred from homology"/>